<evidence type="ECO:0000313" key="6">
    <source>
        <dbReference type="EMBL" id="SCX00275.1"/>
    </source>
</evidence>
<dbReference type="Pfam" id="PF01614">
    <property type="entry name" value="IclR_C"/>
    <property type="match status" value="1"/>
</dbReference>
<dbReference type="SUPFAM" id="SSF55781">
    <property type="entry name" value="GAF domain-like"/>
    <property type="match status" value="1"/>
</dbReference>
<dbReference type="Pfam" id="PF09339">
    <property type="entry name" value="HTH_IclR"/>
    <property type="match status" value="1"/>
</dbReference>
<organism evidence="6 7">
    <name type="scientific">Mycolicibacterium fluoranthenivorans</name>
    <dbReference type="NCBI Taxonomy" id="258505"/>
    <lineage>
        <taxon>Bacteria</taxon>
        <taxon>Bacillati</taxon>
        <taxon>Actinomycetota</taxon>
        <taxon>Actinomycetes</taxon>
        <taxon>Mycobacteriales</taxon>
        <taxon>Mycobacteriaceae</taxon>
        <taxon>Mycolicibacterium</taxon>
    </lineage>
</organism>
<dbReference type="InterPro" id="IPR005471">
    <property type="entry name" value="Tscrpt_reg_IclR_N"/>
</dbReference>
<accession>A0A1G4V436</accession>
<feature type="domain" description="IclR-ED" evidence="5">
    <location>
        <begin position="80"/>
        <end position="260"/>
    </location>
</feature>
<dbReference type="PROSITE" id="PS51078">
    <property type="entry name" value="ICLR_ED"/>
    <property type="match status" value="1"/>
</dbReference>
<keyword evidence="2" id="KW-0238">DNA-binding</keyword>
<dbReference type="InterPro" id="IPR014757">
    <property type="entry name" value="Tscrpt_reg_IclR_C"/>
</dbReference>
<protein>
    <submittedName>
        <fullName evidence="6">Transcriptional regulator, IclR family</fullName>
    </submittedName>
</protein>
<dbReference type="GO" id="GO:0045892">
    <property type="term" value="P:negative regulation of DNA-templated transcription"/>
    <property type="evidence" value="ECO:0007669"/>
    <property type="project" value="TreeGrafter"/>
</dbReference>
<dbReference type="SMART" id="SM00346">
    <property type="entry name" value="HTH_ICLR"/>
    <property type="match status" value="1"/>
</dbReference>
<name>A0A1G4V436_9MYCO</name>
<dbReference type="Gene3D" id="3.30.450.40">
    <property type="match status" value="1"/>
</dbReference>
<dbReference type="InterPro" id="IPR029016">
    <property type="entry name" value="GAF-like_dom_sf"/>
</dbReference>
<keyword evidence="1" id="KW-0805">Transcription regulation</keyword>
<dbReference type="GO" id="GO:0003677">
    <property type="term" value="F:DNA binding"/>
    <property type="evidence" value="ECO:0007669"/>
    <property type="project" value="UniProtKB-KW"/>
</dbReference>
<proteinExistence type="predicted"/>
<dbReference type="AlphaFoldDB" id="A0A1G4V436"/>
<gene>
    <name evidence="6" type="ORF">SAMN02799620_00070</name>
</gene>
<feature type="domain" description="HTH iclR-type" evidence="4">
    <location>
        <begin position="17"/>
        <end position="79"/>
    </location>
</feature>
<evidence type="ECO:0000256" key="2">
    <source>
        <dbReference type="ARBA" id="ARBA00023125"/>
    </source>
</evidence>
<dbReference type="InterPro" id="IPR050707">
    <property type="entry name" value="HTH_MetabolicPath_Reg"/>
</dbReference>
<dbReference type="Gene3D" id="1.10.10.10">
    <property type="entry name" value="Winged helix-like DNA-binding domain superfamily/Winged helix DNA-binding domain"/>
    <property type="match status" value="1"/>
</dbReference>
<dbReference type="SUPFAM" id="SSF46785">
    <property type="entry name" value="Winged helix' DNA-binding domain"/>
    <property type="match status" value="1"/>
</dbReference>
<dbReference type="InterPro" id="IPR036390">
    <property type="entry name" value="WH_DNA-bd_sf"/>
</dbReference>
<dbReference type="InterPro" id="IPR036388">
    <property type="entry name" value="WH-like_DNA-bd_sf"/>
</dbReference>
<dbReference type="EMBL" id="FMUB01000001">
    <property type="protein sequence ID" value="SCX00275.1"/>
    <property type="molecule type" value="Genomic_DNA"/>
</dbReference>
<dbReference type="PROSITE" id="PS51077">
    <property type="entry name" value="HTH_ICLR"/>
    <property type="match status" value="1"/>
</dbReference>
<evidence type="ECO:0000313" key="7">
    <source>
        <dbReference type="Proteomes" id="UP000199707"/>
    </source>
</evidence>
<dbReference type="Proteomes" id="UP000199707">
    <property type="component" value="Unassembled WGS sequence"/>
</dbReference>
<evidence type="ECO:0000259" key="5">
    <source>
        <dbReference type="PROSITE" id="PS51078"/>
    </source>
</evidence>
<evidence type="ECO:0000256" key="3">
    <source>
        <dbReference type="ARBA" id="ARBA00023163"/>
    </source>
</evidence>
<dbReference type="GO" id="GO:0003700">
    <property type="term" value="F:DNA-binding transcription factor activity"/>
    <property type="evidence" value="ECO:0007669"/>
    <property type="project" value="TreeGrafter"/>
</dbReference>
<evidence type="ECO:0000259" key="4">
    <source>
        <dbReference type="PROSITE" id="PS51077"/>
    </source>
</evidence>
<dbReference type="PANTHER" id="PTHR30136:SF35">
    <property type="entry name" value="HTH-TYPE TRANSCRIPTIONAL REGULATOR RV1719"/>
    <property type="match status" value="1"/>
</dbReference>
<sequence>MATGEVGIVEGNAASPVGSVDKALALIELLAEAGPDGLALRDVVESSGLNKASAHRTLQALQHRGFAEQDANQRYRLGSRPALLVERFLREENLPTLFRPALLAICREAEELVHLGILDGHNVLYLDKVEPDRTIRVWSRVGRQVSVLTTALGRAMVAAEGAADTLLSAYTAEADPLVADRFARSVAEARVHGYATEREENEAGICCVGVALRRPTGRPVAVSITGPTSRMGADRLDKLGTRLREMLSVSAPPGFSVVSTDPAGDP</sequence>
<dbReference type="PANTHER" id="PTHR30136">
    <property type="entry name" value="HELIX-TURN-HELIX TRANSCRIPTIONAL REGULATOR, ICLR FAMILY"/>
    <property type="match status" value="1"/>
</dbReference>
<evidence type="ECO:0000256" key="1">
    <source>
        <dbReference type="ARBA" id="ARBA00023015"/>
    </source>
</evidence>
<dbReference type="STRING" id="1502745.SAMN02799620_00070"/>
<keyword evidence="3" id="KW-0804">Transcription</keyword>
<reference evidence="7" key="1">
    <citation type="submission" date="2016-10" db="EMBL/GenBank/DDBJ databases">
        <authorList>
            <person name="Varghese N."/>
            <person name="Submissions S."/>
        </authorList>
    </citation>
    <scope>NUCLEOTIDE SEQUENCE [LARGE SCALE GENOMIC DNA]</scope>
    <source>
        <strain evidence="7">UNC267MFSha1.1M11</strain>
    </source>
</reference>